<reference evidence="1 2" key="1">
    <citation type="journal article" date="2019" name="Nat. Microbiol.">
        <title>Mediterranean grassland soil C-N compound turnover is dependent on rainfall and depth, and is mediated by genomically divergent microorganisms.</title>
        <authorList>
            <person name="Diamond S."/>
            <person name="Andeer P.F."/>
            <person name="Li Z."/>
            <person name="Crits-Christoph A."/>
            <person name="Burstein D."/>
            <person name="Anantharaman K."/>
            <person name="Lane K.R."/>
            <person name="Thomas B.C."/>
            <person name="Pan C."/>
            <person name="Northen T.R."/>
            <person name="Banfield J.F."/>
        </authorList>
    </citation>
    <scope>NUCLEOTIDE SEQUENCE [LARGE SCALE GENOMIC DNA]</scope>
    <source>
        <strain evidence="1">WS_2</strain>
    </source>
</reference>
<proteinExistence type="predicted"/>
<dbReference type="AlphaFoldDB" id="A0A538SZ91"/>
<evidence type="ECO:0000313" key="2">
    <source>
        <dbReference type="Proteomes" id="UP000317716"/>
    </source>
</evidence>
<organism evidence="1 2">
    <name type="scientific">Eiseniibacteriota bacterium</name>
    <dbReference type="NCBI Taxonomy" id="2212470"/>
    <lineage>
        <taxon>Bacteria</taxon>
        <taxon>Candidatus Eiseniibacteriota</taxon>
    </lineage>
</organism>
<gene>
    <name evidence="1" type="ORF">E6K72_04565</name>
</gene>
<dbReference type="Proteomes" id="UP000317716">
    <property type="component" value="Unassembled WGS sequence"/>
</dbReference>
<comment type="caution">
    <text evidence="1">The sequence shown here is derived from an EMBL/GenBank/DDBJ whole genome shotgun (WGS) entry which is preliminary data.</text>
</comment>
<evidence type="ECO:0000313" key="1">
    <source>
        <dbReference type="EMBL" id="TMQ56719.1"/>
    </source>
</evidence>
<name>A0A538SZ91_UNCEI</name>
<accession>A0A538SZ91</accession>
<protein>
    <submittedName>
        <fullName evidence="1">Uncharacterized protein</fullName>
    </submittedName>
</protein>
<dbReference type="EMBL" id="VBOS01000152">
    <property type="protein sequence ID" value="TMQ56719.1"/>
    <property type="molecule type" value="Genomic_DNA"/>
</dbReference>
<sequence length="562" mass="61114">MIPRFRAARSALAIAVAAIALGGAPARAQLYLPALGQLPDAIARSPRLVGIGRLELVIPDRHNRINLWDYAGNPAGLALDDSASVLYLRPSTASASSVQDFNDAIGAGERQNFAGRGGRMGYEAWRRIPGLSVFGAIGDIGQQRVDQSYTRDVELRTASAHPNVMALVGGRVPYFWSPRLHYALRLVSGYQTINDEYRLITRNAAGEYIDRNGTLGSPPDLFTPDQTTVETFGGGLAAAYSFSKALTAAVAGDAVRRKFHGTNDGDRYVSERDETRPMGVGQASLVGRVGRSFEWGADGRTWNSSSTETWVFSISTNTGGAGAPPFAGRGDYVRREEKGSTLRARARWTSGPLELGGNFGTSYQKVTLTPPVISDQNSFNSFLNTIFYRGSADTTVYPDSVVFTEREDRTWVAGAGASWRFARRGGILGVEYHKYRIKRDQTLSGFKPKAVATDPDPASWTYAEVGPQPSGWDLRLGLEYPLLPTLAGRAGYIHQSDDFNDLTAQNEQVANTATAGLGLAPEGARWRLDASYELQWWQADYGTPALPRGSRQLIVAEIGWVF</sequence>